<proteinExistence type="predicted"/>
<evidence type="ECO:0000313" key="5">
    <source>
        <dbReference type="EMBL" id="OLY85696.1"/>
    </source>
</evidence>
<evidence type="ECO:0000313" key="6">
    <source>
        <dbReference type="Proteomes" id="UP000187455"/>
    </source>
</evidence>
<feature type="domain" description="tRNA ligase kinase" evidence="3">
    <location>
        <begin position="374"/>
        <end position="531"/>
    </location>
</feature>
<comment type="caution">
    <text evidence="5">The sequence shown here is derived from an EMBL/GenBank/DDBJ whole genome shotgun (WGS) entry which is preliminary data.</text>
</comment>
<organism evidence="5 6">
    <name type="scientific">Smittium mucronatum</name>
    <dbReference type="NCBI Taxonomy" id="133383"/>
    <lineage>
        <taxon>Eukaryota</taxon>
        <taxon>Fungi</taxon>
        <taxon>Fungi incertae sedis</taxon>
        <taxon>Zoopagomycota</taxon>
        <taxon>Kickxellomycotina</taxon>
        <taxon>Harpellomycetes</taxon>
        <taxon>Harpellales</taxon>
        <taxon>Legeriomycetaceae</taxon>
        <taxon>Smittium</taxon>
    </lineage>
</organism>
<dbReference type="GO" id="GO:0003972">
    <property type="term" value="F:RNA ligase (ATP) activity"/>
    <property type="evidence" value="ECO:0007669"/>
    <property type="project" value="InterPro"/>
</dbReference>
<dbReference type="GO" id="GO:0005634">
    <property type="term" value="C:nucleus"/>
    <property type="evidence" value="ECO:0007669"/>
    <property type="project" value="TreeGrafter"/>
</dbReference>
<evidence type="ECO:0000256" key="1">
    <source>
        <dbReference type="PIRSR" id="PIRSR019634-50"/>
    </source>
</evidence>
<dbReference type="Pfam" id="PF08303">
    <property type="entry name" value="tRNA_lig_kinase"/>
    <property type="match status" value="1"/>
</dbReference>
<feature type="non-terminal residue" evidence="5">
    <location>
        <position position="803"/>
    </location>
</feature>
<reference evidence="5 6" key="1">
    <citation type="journal article" date="2016" name="Mol. Biol. Evol.">
        <title>Genome-Wide Survey of Gut Fungi (Harpellales) Reveals the First Horizontally Transferred Ubiquitin Gene from a Mosquito Host.</title>
        <authorList>
            <person name="Wang Y."/>
            <person name="White M.M."/>
            <person name="Kvist S."/>
            <person name="Moncalvo J.M."/>
        </authorList>
    </citation>
    <scope>NUCLEOTIDE SEQUENCE [LARGE SCALE GENOMIC DNA]</scope>
    <source>
        <strain evidence="5 6">ALG-7-W6</strain>
    </source>
</reference>
<dbReference type="AlphaFoldDB" id="A0A1R0H9A8"/>
<dbReference type="GO" id="GO:0008081">
    <property type="term" value="F:phosphoric diester hydrolase activity"/>
    <property type="evidence" value="ECO:0007669"/>
    <property type="project" value="InterPro"/>
</dbReference>
<sequence length="803" mass="89667">MDISDIVPLEISVSEQEQINSLVLDLSLLLSKKDSKKAVFLTSNEINGVVIDSYRFTEHLYYKDPCPFPTLARGLFISSSAGPNCRIVARGYDKFFNIGETKNSKWESISENTTGPYEVTLKENGCIIFVSALDPYDVVVASKHSLVSEHAEAGKRWLLKHLQAANKSVSDFASFLFLHSVTAVFELCDDSFEEHILEYPPEITGLHLHGINRNTVNLNTWPTNTVRLVSQHFGFLPINCVVLNTLDSVKEFADTVRTSKMFEKRNVEGFVVRAKSSSTGIFMFKIKYDEPYLMYREFREISKRILSKQPFKVKYPLSKSYANWFRSDLAKNPNNYTNFLKNHGIINARNRFLEYHNSLGDESNEPEPFSNKIVLMTVATIACGKTTVSTSLSKLFGFPHIQNDNITAKKNARTVFHEAIGKGLLDSDVVIADRNNHLPILRKTLCDYITENFPGCKIVALYWDRAGIKQSELLKMANKRVQERGENHQSLTPGRTPNYKFVISKFLNEFMPLNLHSPNDSLIDYVIKLDPLASSKVNLQKCINELNAFFPEKIPLPAPKQVDEALDFALKYKPSVVKNVSGNNNKKKNPKYFGLLVKSNLLTIIEQNLARNAAETLASKEAAVGEPPIINSSQVLSLLSSIKEPGFVVLKEPHITLAHSMSEPTKDCKFPKKLFESHIKVSESVARSGAGAIVVDCESDYLVADSHIVGLRVSSMLVRTNSVPNGVDICHILAHPHTCPAHNSASQALGRGVALDSFPTPNSGELEIACTNAVPHITLAYHKTRKPRETNNLMLETFGSSNA</sequence>
<dbReference type="GO" id="GO:0006388">
    <property type="term" value="P:tRNA splicing, via endonucleolytic cleavage and ligation"/>
    <property type="evidence" value="ECO:0007669"/>
    <property type="project" value="InterPro"/>
</dbReference>
<feature type="active site" description="N6-AMP-lysine intermediate" evidence="1">
    <location>
        <position position="122"/>
    </location>
</feature>
<dbReference type="InterPro" id="IPR015966">
    <property type="entry name" value="tRNA_lig_kin_fungi"/>
</dbReference>
<dbReference type="PANTHER" id="PTHR32004">
    <property type="entry name" value="TRNA LIGASE"/>
    <property type="match status" value="1"/>
</dbReference>
<gene>
    <name evidence="5" type="ORF">AYI68_g110</name>
</gene>
<dbReference type="InterPro" id="IPR027417">
    <property type="entry name" value="P-loop_NTPase"/>
</dbReference>
<evidence type="ECO:0000259" key="2">
    <source>
        <dbReference type="Pfam" id="PF08302"/>
    </source>
</evidence>
<evidence type="ECO:0000259" key="3">
    <source>
        <dbReference type="Pfam" id="PF08303"/>
    </source>
</evidence>
<dbReference type="Pfam" id="PF09511">
    <property type="entry name" value="RNA_lig_T4_1"/>
    <property type="match status" value="1"/>
</dbReference>
<keyword evidence="6" id="KW-1185">Reference proteome</keyword>
<accession>A0A1R0H9A8</accession>
<dbReference type="SUPFAM" id="SSF52540">
    <property type="entry name" value="P-loop containing nucleoside triphosphate hydrolases"/>
    <property type="match status" value="1"/>
</dbReference>
<dbReference type="Proteomes" id="UP000187455">
    <property type="component" value="Unassembled WGS sequence"/>
</dbReference>
<dbReference type="InterPro" id="IPR019039">
    <property type="entry name" value="T4-Rnl1-like_N"/>
</dbReference>
<feature type="domain" description="T4 RNA ligase 1-like N-terminal" evidence="4">
    <location>
        <begin position="72"/>
        <end position="293"/>
    </location>
</feature>
<dbReference type="PANTHER" id="PTHR32004:SF1">
    <property type="entry name" value="TRNA LIGASE"/>
    <property type="match status" value="1"/>
</dbReference>
<dbReference type="GO" id="GO:0005524">
    <property type="term" value="F:ATP binding"/>
    <property type="evidence" value="ECO:0007669"/>
    <property type="project" value="InterPro"/>
</dbReference>
<dbReference type="Gene3D" id="3.40.50.300">
    <property type="entry name" value="P-loop containing nucleotide triphosphate hydrolases"/>
    <property type="match status" value="1"/>
</dbReference>
<feature type="domain" description="tRNA ligase phosphodiesterase" evidence="2">
    <location>
        <begin position="534"/>
        <end position="795"/>
    </location>
</feature>
<keyword evidence="5" id="KW-0436">Ligase</keyword>
<dbReference type="InterPro" id="IPR015965">
    <property type="entry name" value="tRNA_lig_PDEase"/>
</dbReference>
<dbReference type="InterPro" id="IPR012387">
    <property type="entry name" value="Trl1_fun"/>
</dbReference>
<protein>
    <submittedName>
        <fullName evidence="5">tRNA ligase</fullName>
    </submittedName>
</protein>
<dbReference type="OrthoDB" id="276239at2759"/>
<dbReference type="EMBL" id="LSSL01000030">
    <property type="protein sequence ID" value="OLY85696.1"/>
    <property type="molecule type" value="Genomic_DNA"/>
</dbReference>
<name>A0A1R0H9A8_9FUNG</name>
<dbReference type="PIRSF" id="PIRSF019634">
    <property type="entry name" value="tRNA_lig_yeast"/>
    <property type="match status" value="1"/>
</dbReference>
<evidence type="ECO:0000259" key="4">
    <source>
        <dbReference type="Pfam" id="PF09511"/>
    </source>
</evidence>
<dbReference type="Pfam" id="PF08302">
    <property type="entry name" value="tRNA_lig_CPD"/>
    <property type="match status" value="1"/>
</dbReference>
<dbReference type="GO" id="GO:0051730">
    <property type="term" value="F:GTP-dependent polyribonucleotide 5'-hydroxyl-kinase activity"/>
    <property type="evidence" value="ECO:0007669"/>
    <property type="project" value="InterPro"/>
</dbReference>